<gene>
    <name evidence="4" type="ORF">GNP93_22900</name>
</gene>
<dbReference type="InterPro" id="IPR041262">
    <property type="entry name" value="GerD_central"/>
</dbReference>
<protein>
    <submittedName>
        <fullName evidence="4">Spore gernimation protein</fullName>
    </submittedName>
</protein>
<keyword evidence="2" id="KW-0732">Signal</keyword>
<dbReference type="Proteomes" id="UP000450917">
    <property type="component" value="Unassembled WGS sequence"/>
</dbReference>
<feature type="region of interest" description="Disordered" evidence="1">
    <location>
        <begin position="187"/>
        <end position="238"/>
    </location>
</feature>
<dbReference type="NCBIfam" id="NF040801">
    <property type="entry name" value="spore_GerD"/>
    <property type="match status" value="1"/>
</dbReference>
<dbReference type="Pfam" id="PF17898">
    <property type="entry name" value="GerD"/>
    <property type="match status" value="1"/>
</dbReference>
<feature type="domain" description="Spore germination GerD central core" evidence="3">
    <location>
        <begin position="74"/>
        <end position="183"/>
    </location>
</feature>
<evidence type="ECO:0000313" key="5">
    <source>
        <dbReference type="Proteomes" id="UP000450917"/>
    </source>
</evidence>
<accession>A0A7X2ZFQ4</accession>
<sequence>MRTRRSRYLIPAVLIAGLLTACGSDTQASGANGNAYKDTKSMVLDILKTEDGRKAIQEATIHENSRLQLLSAGDTQQLQLAVKDVLVDTQSNQFLKNMISDPKFAGQFAKAIEKDTKKLQKDLMKDPEYQKQMLDAMKSPDFETMLLDTMKTTPYRTQVKTVIQESLQSPLFRLELMDLMKKVLQEESMPKQEAQQAGQNGGNSGGGDGREEQGGSDDQKDGEDDSNDSGGQKKKQQQ</sequence>
<dbReference type="RefSeq" id="WP_127608829.1">
    <property type="nucleotide sequence ID" value="NZ_JARTHJ010000033.1"/>
</dbReference>
<comment type="caution">
    <text evidence="4">The sequence shown here is derived from an EMBL/GenBank/DDBJ whole genome shotgun (WGS) entry which is preliminary data.</text>
</comment>
<evidence type="ECO:0000256" key="2">
    <source>
        <dbReference type="SAM" id="SignalP"/>
    </source>
</evidence>
<name>A0A7X2ZFQ4_9BACL</name>
<evidence type="ECO:0000256" key="1">
    <source>
        <dbReference type="SAM" id="MobiDB-lite"/>
    </source>
</evidence>
<evidence type="ECO:0000259" key="3">
    <source>
        <dbReference type="Pfam" id="PF17898"/>
    </source>
</evidence>
<proteinExistence type="predicted"/>
<feature type="chain" id="PRO_5038512360" evidence="2">
    <location>
        <begin position="24"/>
        <end position="238"/>
    </location>
</feature>
<dbReference type="PROSITE" id="PS51257">
    <property type="entry name" value="PROKAR_LIPOPROTEIN"/>
    <property type="match status" value="1"/>
</dbReference>
<feature type="signal peptide" evidence="2">
    <location>
        <begin position="1"/>
        <end position="23"/>
    </location>
</feature>
<keyword evidence="5" id="KW-1185">Reference proteome</keyword>
<dbReference type="EMBL" id="WNZX01000027">
    <property type="protein sequence ID" value="MUG73475.1"/>
    <property type="molecule type" value="Genomic_DNA"/>
</dbReference>
<reference evidence="4 5" key="1">
    <citation type="submission" date="2019-11" db="EMBL/GenBank/DDBJ databases">
        <title>Draft genome sequences of five Paenibacillus species of dairy origin.</title>
        <authorList>
            <person name="Olajide A.M."/>
            <person name="Chen S."/>
            <person name="Lapointe G."/>
        </authorList>
    </citation>
    <scope>NUCLEOTIDE SEQUENCE [LARGE SCALE GENOMIC DNA]</scope>
    <source>
        <strain evidence="4 5">2CS3</strain>
    </source>
</reference>
<evidence type="ECO:0000313" key="4">
    <source>
        <dbReference type="EMBL" id="MUG73475.1"/>
    </source>
</evidence>
<dbReference type="AlphaFoldDB" id="A0A7X2ZFQ4"/>
<feature type="compositionally biased region" description="Basic and acidic residues" evidence="1">
    <location>
        <begin position="208"/>
        <end position="219"/>
    </location>
</feature>
<organism evidence="4 5">
    <name type="scientific">Paenibacillus validus</name>
    <dbReference type="NCBI Taxonomy" id="44253"/>
    <lineage>
        <taxon>Bacteria</taxon>
        <taxon>Bacillati</taxon>
        <taxon>Bacillota</taxon>
        <taxon>Bacilli</taxon>
        <taxon>Bacillales</taxon>
        <taxon>Paenibacillaceae</taxon>
        <taxon>Paenibacillus</taxon>
    </lineage>
</organism>